<keyword evidence="3" id="KW-1185">Reference proteome</keyword>
<comment type="caution">
    <text evidence="2">The sequence shown here is derived from an EMBL/GenBank/DDBJ whole genome shotgun (WGS) entry which is preliminary data.</text>
</comment>
<organism evidence="2 3">
    <name type="scientific">Phaeodactylibacter xiamenensis</name>
    <dbReference type="NCBI Taxonomy" id="1524460"/>
    <lineage>
        <taxon>Bacteria</taxon>
        <taxon>Pseudomonadati</taxon>
        <taxon>Bacteroidota</taxon>
        <taxon>Saprospiria</taxon>
        <taxon>Saprospirales</taxon>
        <taxon>Haliscomenobacteraceae</taxon>
        <taxon>Phaeodactylibacter</taxon>
    </lineage>
</organism>
<keyword evidence="1" id="KW-0472">Membrane</keyword>
<reference evidence="2 3" key="1">
    <citation type="journal article" date="2014" name="Int. J. Syst. Evol. Microbiol.">
        <title>Phaeodactylibacter xiamenensis gen. nov., sp. nov., a member of the family Saprospiraceae isolated from the marine alga Phaeodactylum tricornutum.</title>
        <authorList>
            <person name="Chen Z.Jr."/>
            <person name="Lei X."/>
            <person name="Lai Q."/>
            <person name="Li Y."/>
            <person name="Zhang B."/>
            <person name="Zhang J."/>
            <person name="Zhang H."/>
            <person name="Yang L."/>
            <person name="Zheng W."/>
            <person name="Tian Y."/>
            <person name="Yu Z."/>
            <person name="Xu H.Jr."/>
            <person name="Zheng T."/>
        </authorList>
    </citation>
    <scope>NUCLEOTIDE SEQUENCE [LARGE SCALE GENOMIC DNA]</scope>
    <source>
        <strain evidence="2 3">KD52</strain>
    </source>
</reference>
<feature type="transmembrane region" description="Helical" evidence="1">
    <location>
        <begin position="20"/>
        <end position="41"/>
    </location>
</feature>
<dbReference type="EMBL" id="JPOS01000034">
    <property type="protein sequence ID" value="KGE87642.1"/>
    <property type="molecule type" value="Genomic_DNA"/>
</dbReference>
<evidence type="ECO:0000313" key="2">
    <source>
        <dbReference type="EMBL" id="KGE87642.1"/>
    </source>
</evidence>
<dbReference type="AlphaFoldDB" id="A0A098S975"/>
<keyword evidence="1" id="KW-0812">Transmembrane</keyword>
<keyword evidence="1" id="KW-1133">Transmembrane helix</keyword>
<evidence type="ECO:0000313" key="3">
    <source>
        <dbReference type="Proteomes" id="UP000029736"/>
    </source>
</evidence>
<accession>A0A098S975</accession>
<evidence type="ECO:0000256" key="1">
    <source>
        <dbReference type="SAM" id="Phobius"/>
    </source>
</evidence>
<protein>
    <submittedName>
        <fullName evidence="2">Uncharacterized protein</fullName>
    </submittedName>
</protein>
<name>A0A098S975_9BACT</name>
<dbReference type="RefSeq" id="WP_044221417.1">
    <property type="nucleotide sequence ID" value="NZ_CAKZLC010000493.1"/>
</dbReference>
<proteinExistence type="predicted"/>
<dbReference type="Proteomes" id="UP000029736">
    <property type="component" value="Unassembled WGS sequence"/>
</dbReference>
<sequence length="75" mass="8417">MTQEPKKKDPFDGEYIGNIWGWRISLIGAAVIVLLSAFAAYRHYTLDVPFGLEVPDQTREKPAADSINLEKPAQK</sequence>
<gene>
    <name evidence="2" type="ORF">IX84_13955</name>
</gene>
<dbReference type="OrthoDB" id="1495978at2"/>